<dbReference type="InterPro" id="IPR001304">
    <property type="entry name" value="C-type_lectin-like"/>
</dbReference>
<dbReference type="InterPro" id="IPR018378">
    <property type="entry name" value="C-type_lectin_CS"/>
</dbReference>
<dbReference type="OrthoDB" id="7357196at2759"/>
<dbReference type="AlphaFoldDB" id="A0A443RXI6"/>
<dbReference type="PROSITE" id="PS50041">
    <property type="entry name" value="C_TYPE_LECTIN_2"/>
    <property type="match status" value="1"/>
</dbReference>
<gene>
    <name evidence="3" type="ORF">B4U80_10382</name>
</gene>
<reference evidence="3 4" key="1">
    <citation type="journal article" date="2018" name="Gigascience">
        <title>Genomes of trombidid mites reveal novel predicted allergens and laterally-transferred genes associated with secondary metabolism.</title>
        <authorList>
            <person name="Dong X."/>
            <person name="Chaisiri K."/>
            <person name="Xia D."/>
            <person name="Armstrong S.D."/>
            <person name="Fang Y."/>
            <person name="Donnelly M.J."/>
            <person name="Kadowaki T."/>
            <person name="McGarry J.W."/>
            <person name="Darby A.C."/>
            <person name="Makepeace B.L."/>
        </authorList>
    </citation>
    <scope>NUCLEOTIDE SEQUENCE [LARGE SCALE GENOMIC DNA]</scope>
    <source>
        <strain evidence="3">UoL-UT</strain>
    </source>
</reference>
<dbReference type="VEuPathDB" id="VectorBase:LDEU012182"/>
<comment type="caution">
    <text evidence="3">The sequence shown here is derived from an EMBL/GenBank/DDBJ whole genome shotgun (WGS) entry which is preliminary data.</text>
</comment>
<dbReference type="SUPFAM" id="SSF56436">
    <property type="entry name" value="C-type lectin-like"/>
    <property type="match status" value="1"/>
</dbReference>
<evidence type="ECO:0000256" key="1">
    <source>
        <dbReference type="ARBA" id="ARBA00023157"/>
    </source>
</evidence>
<evidence type="ECO:0000313" key="3">
    <source>
        <dbReference type="EMBL" id="RWS19858.1"/>
    </source>
</evidence>
<name>A0A443RXI6_9ACAR</name>
<dbReference type="InterPro" id="IPR050111">
    <property type="entry name" value="C-type_lectin/snaclec_domain"/>
</dbReference>
<evidence type="ECO:0000313" key="4">
    <source>
        <dbReference type="Proteomes" id="UP000288716"/>
    </source>
</evidence>
<organism evidence="3 4">
    <name type="scientific">Leptotrombidium deliense</name>
    <dbReference type="NCBI Taxonomy" id="299467"/>
    <lineage>
        <taxon>Eukaryota</taxon>
        <taxon>Metazoa</taxon>
        <taxon>Ecdysozoa</taxon>
        <taxon>Arthropoda</taxon>
        <taxon>Chelicerata</taxon>
        <taxon>Arachnida</taxon>
        <taxon>Acari</taxon>
        <taxon>Acariformes</taxon>
        <taxon>Trombidiformes</taxon>
        <taxon>Prostigmata</taxon>
        <taxon>Anystina</taxon>
        <taxon>Parasitengona</taxon>
        <taxon>Trombiculoidea</taxon>
        <taxon>Trombiculidae</taxon>
        <taxon>Leptotrombidium</taxon>
    </lineage>
</organism>
<evidence type="ECO:0000259" key="2">
    <source>
        <dbReference type="PROSITE" id="PS50041"/>
    </source>
</evidence>
<proteinExistence type="predicted"/>
<protein>
    <recommendedName>
        <fullName evidence="2">C-type lectin domain-containing protein</fullName>
    </recommendedName>
</protein>
<feature type="domain" description="C-type lectin" evidence="2">
    <location>
        <begin position="1"/>
        <end position="98"/>
    </location>
</feature>
<dbReference type="STRING" id="299467.A0A443RXI6"/>
<dbReference type="InterPro" id="IPR016187">
    <property type="entry name" value="CTDL_fold"/>
</dbReference>
<accession>A0A443RXI6</accession>
<keyword evidence="1" id="KW-1015">Disulfide bond</keyword>
<dbReference type="InterPro" id="IPR016186">
    <property type="entry name" value="C-type_lectin-like/link_sf"/>
</dbReference>
<dbReference type="PANTHER" id="PTHR22803">
    <property type="entry name" value="MANNOSE, PHOSPHOLIPASE, LECTIN RECEPTOR RELATED"/>
    <property type="match status" value="1"/>
</dbReference>
<keyword evidence="4" id="KW-1185">Reference proteome</keyword>
<dbReference type="EMBL" id="NCKV01022162">
    <property type="protein sequence ID" value="RWS19858.1"/>
    <property type="molecule type" value="Genomic_DNA"/>
</dbReference>
<dbReference type="PROSITE" id="PS00615">
    <property type="entry name" value="C_TYPE_LECTIN_1"/>
    <property type="match status" value="1"/>
</dbReference>
<dbReference type="Gene3D" id="3.10.100.10">
    <property type="entry name" value="Mannose-Binding Protein A, subunit A"/>
    <property type="match status" value="1"/>
</dbReference>
<sequence>MKDFCESINASLPVLHSYRDNVMLQQAFPALATYLGAQRDINDFNWIDGLNHTYYRWTEGEPNNSGGIENCIEFENGGDNNGRWNDIPCRYAHHTVCILKNCDDFIAKQRIASALKIQHFVDKKMNETKNLFPKLISDSEFKLNDFIKSENEKQNTELKSYIDSKLMNESDILYEKIVAALETNPKSIREAE</sequence>
<dbReference type="Pfam" id="PF00059">
    <property type="entry name" value="Lectin_C"/>
    <property type="match status" value="1"/>
</dbReference>
<dbReference type="Proteomes" id="UP000288716">
    <property type="component" value="Unassembled WGS sequence"/>
</dbReference>